<name>A0A9X0ZUC7_NEIEL</name>
<reference evidence="1" key="1">
    <citation type="submission" date="2021-04" db="EMBL/GenBank/DDBJ databases">
        <title>Genomic characterization of endocarditis-associated Neisseria elongata subsp. nitroreducens.</title>
        <authorList>
            <person name="Schorner M."/>
            <person name="Passarelli-Araujo H."/>
            <person name="Scheffer M."/>
            <person name="Barazzetti F."/>
            <person name="Martins J."/>
            <person name="Machado H."/>
            <person name="Palmeiro J."/>
            <person name="Bazzo M."/>
        </authorList>
    </citation>
    <scope>NUCLEOTIDE SEQUENCE</scope>
    <source>
        <strain evidence="1">Nel_M001</strain>
    </source>
</reference>
<dbReference type="AlphaFoldDB" id="A0A9X0ZUC7"/>
<dbReference type="EMBL" id="JAGJWT010000006">
    <property type="protein sequence ID" value="MBS9340723.1"/>
    <property type="molecule type" value="Genomic_DNA"/>
</dbReference>
<evidence type="ECO:0000313" key="1">
    <source>
        <dbReference type="EMBL" id="MBS9340723.1"/>
    </source>
</evidence>
<comment type="caution">
    <text evidence="1">The sequence shown here is derived from an EMBL/GenBank/DDBJ whole genome shotgun (WGS) entry which is preliminary data.</text>
</comment>
<dbReference type="GeneID" id="83618085"/>
<organism evidence="1 2">
    <name type="scientific">Neisseria elongata subsp. nitroreducens</name>
    <dbReference type="NCBI Taxonomy" id="90367"/>
    <lineage>
        <taxon>Bacteria</taxon>
        <taxon>Pseudomonadati</taxon>
        <taxon>Pseudomonadota</taxon>
        <taxon>Betaproteobacteria</taxon>
        <taxon>Neisseriales</taxon>
        <taxon>Neisseriaceae</taxon>
        <taxon>Neisseria</taxon>
    </lineage>
</organism>
<accession>A0A9X0ZUC7</accession>
<dbReference type="Proteomes" id="UP000708805">
    <property type="component" value="Unassembled WGS sequence"/>
</dbReference>
<proteinExistence type="predicted"/>
<evidence type="ECO:0000313" key="2">
    <source>
        <dbReference type="Proteomes" id="UP000708805"/>
    </source>
</evidence>
<protein>
    <submittedName>
        <fullName evidence="1">Uncharacterized protein</fullName>
    </submittedName>
</protein>
<gene>
    <name evidence="1" type="ORF">J8641_07880</name>
</gene>
<sequence>MEVLKKIGTTGNSATGKLFPDLPRTNKGWTEKTQVQFKLEGQGKPHVNKGKGVVNTGLGKSGGKEAFEKQIIHFEKIGDIK</sequence>
<dbReference type="RefSeq" id="WP_016687381.1">
    <property type="nucleotide sequence ID" value="NZ_JAGJWT010000006.1"/>
</dbReference>